<organism evidence="3 4">
    <name type="scientific">Amnibacterium kyonggiense</name>
    <dbReference type="NCBI Taxonomy" id="595671"/>
    <lineage>
        <taxon>Bacteria</taxon>
        <taxon>Bacillati</taxon>
        <taxon>Actinomycetota</taxon>
        <taxon>Actinomycetes</taxon>
        <taxon>Micrococcales</taxon>
        <taxon>Microbacteriaceae</taxon>
        <taxon>Amnibacterium</taxon>
    </lineage>
</organism>
<evidence type="ECO:0000313" key="4">
    <source>
        <dbReference type="Proteomes" id="UP000295344"/>
    </source>
</evidence>
<evidence type="ECO:0000256" key="1">
    <source>
        <dbReference type="ARBA" id="ARBA00006484"/>
    </source>
</evidence>
<keyword evidence="2" id="KW-0560">Oxidoreductase</keyword>
<dbReference type="Pfam" id="PF00106">
    <property type="entry name" value="adh_short"/>
    <property type="match status" value="1"/>
</dbReference>
<dbReference type="EMBL" id="SOAM01000002">
    <property type="protein sequence ID" value="TDS76879.1"/>
    <property type="molecule type" value="Genomic_DNA"/>
</dbReference>
<dbReference type="AlphaFoldDB" id="A0A4R7FKK8"/>
<evidence type="ECO:0000313" key="3">
    <source>
        <dbReference type="EMBL" id="TDS76879.1"/>
    </source>
</evidence>
<dbReference type="RefSeq" id="WP_133766027.1">
    <property type="nucleotide sequence ID" value="NZ_BAAARP010000002.1"/>
</dbReference>
<evidence type="ECO:0000256" key="2">
    <source>
        <dbReference type="ARBA" id="ARBA00023002"/>
    </source>
</evidence>
<dbReference type="InterPro" id="IPR036291">
    <property type="entry name" value="NAD(P)-bd_dom_sf"/>
</dbReference>
<proteinExistence type="inferred from homology"/>
<comment type="similarity">
    <text evidence="1">Belongs to the short-chain dehydrogenases/reductases (SDR) family.</text>
</comment>
<dbReference type="InterPro" id="IPR002347">
    <property type="entry name" value="SDR_fam"/>
</dbReference>
<gene>
    <name evidence="3" type="ORF">CLV52_1818</name>
</gene>
<dbReference type="PRINTS" id="PR00081">
    <property type="entry name" value="GDHRDH"/>
</dbReference>
<comment type="caution">
    <text evidence="3">The sequence shown here is derived from an EMBL/GenBank/DDBJ whole genome shotgun (WGS) entry which is preliminary data.</text>
</comment>
<reference evidence="3 4" key="1">
    <citation type="submission" date="2019-03" db="EMBL/GenBank/DDBJ databases">
        <title>Genomic Encyclopedia of Archaeal and Bacterial Type Strains, Phase II (KMG-II): from individual species to whole genera.</title>
        <authorList>
            <person name="Goeker M."/>
        </authorList>
    </citation>
    <scope>NUCLEOTIDE SEQUENCE [LARGE SCALE GENOMIC DNA]</scope>
    <source>
        <strain evidence="3 4">DSM 24782</strain>
    </source>
</reference>
<sequence length="260" mass="27029">MARTSVVTGAASGIGAATLRLLSERGERVIGVDLHDVEVEADLSTAEGRDRMVTEVAHRAGGHLDAIIANAGSAAPTARTVSVNHFGTIATLTRLRPLLEGSWAPRAVLTASMAALFPPDDALLAACTAEDEPAALARAAELEAEGGDAANRIYATTKRALVRWVRRSAPTAAWAGAGIPLNAVAPGVVTTPMTEGLTRTAEQRAALLKIVPMPLNGFLRPIDVAYLLAWATSEENAHLCGQIVFIDGGSDAVIRGDAAW</sequence>
<dbReference type="PANTHER" id="PTHR24321:SF8">
    <property type="entry name" value="ESTRADIOL 17-BETA-DEHYDROGENASE 8-RELATED"/>
    <property type="match status" value="1"/>
</dbReference>
<dbReference type="GO" id="GO:0016491">
    <property type="term" value="F:oxidoreductase activity"/>
    <property type="evidence" value="ECO:0007669"/>
    <property type="project" value="UniProtKB-KW"/>
</dbReference>
<accession>A0A4R7FKK8</accession>
<keyword evidence="4" id="KW-1185">Reference proteome</keyword>
<dbReference type="OrthoDB" id="3676637at2"/>
<dbReference type="PANTHER" id="PTHR24321">
    <property type="entry name" value="DEHYDROGENASES, SHORT CHAIN"/>
    <property type="match status" value="1"/>
</dbReference>
<name>A0A4R7FKK8_9MICO</name>
<dbReference type="Gene3D" id="3.40.50.720">
    <property type="entry name" value="NAD(P)-binding Rossmann-like Domain"/>
    <property type="match status" value="1"/>
</dbReference>
<dbReference type="Pfam" id="PF13561">
    <property type="entry name" value="adh_short_C2"/>
    <property type="match status" value="1"/>
</dbReference>
<dbReference type="SUPFAM" id="SSF51735">
    <property type="entry name" value="NAD(P)-binding Rossmann-fold domains"/>
    <property type="match status" value="1"/>
</dbReference>
<protein>
    <submittedName>
        <fullName evidence="3">NAD(P)-dependent dehydrogenase (Short-subunit alcohol dehydrogenase family)</fullName>
    </submittedName>
</protein>
<dbReference type="Proteomes" id="UP000295344">
    <property type="component" value="Unassembled WGS sequence"/>
</dbReference>